<dbReference type="InterPro" id="IPR003293">
    <property type="entry name" value="Nudix_hydrolase6-like"/>
</dbReference>
<name>A0AAV2VW19_9VIBR</name>
<dbReference type="GO" id="GO:0035529">
    <property type="term" value="F:NADH pyrophosphatase activity"/>
    <property type="evidence" value="ECO:0007669"/>
    <property type="project" value="TreeGrafter"/>
</dbReference>
<dbReference type="PROSITE" id="PS51462">
    <property type="entry name" value="NUDIX"/>
    <property type="match status" value="1"/>
</dbReference>
<dbReference type="Pfam" id="PF18290">
    <property type="entry name" value="Nudix_hydro"/>
    <property type="match status" value="1"/>
</dbReference>
<dbReference type="PANTHER" id="PTHR13994">
    <property type="entry name" value="NUDIX HYDROLASE RELATED"/>
    <property type="match status" value="1"/>
</dbReference>
<dbReference type="GO" id="GO:0047631">
    <property type="term" value="F:ADP-ribose diphosphatase activity"/>
    <property type="evidence" value="ECO:0007669"/>
    <property type="project" value="TreeGrafter"/>
</dbReference>
<evidence type="ECO:0000313" key="4">
    <source>
        <dbReference type="Proteomes" id="UP000018211"/>
    </source>
</evidence>
<dbReference type="Gene3D" id="3.90.79.10">
    <property type="entry name" value="Nucleoside Triphosphate Pyrophosphohydrolase"/>
    <property type="match status" value="1"/>
</dbReference>
<evidence type="ECO:0000313" key="3">
    <source>
        <dbReference type="EMBL" id="CCO48934.1"/>
    </source>
</evidence>
<evidence type="ECO:0000259" key="2">
    <source>
        <dbReference type="PROSITE" id="PS51462"/>
    </source>
</evidence>
<evidence type="ECO:0000256" key="1">
    <source>
        <dbReference type="ARBA" id="ARBA00022801"/>
    </source>
</evidence>
<keyword evidence="1 3" id="KW-0378">Hydrolase</keyword>
<dbReference type="Gene3D" id="3.40.630.30">
    <property type="match status" value="1"/>
</dbReference>
<dbReference type="Pfam" id="PF00293">
    <property type="entry name" value="NUDIX"/>
    <property type="match status" value="1"/>
</dbReference>
<dbReference type="GO" id="GO:0051287">
    <property type="term" value="F:NAD binding"/>
    <property type="evidence" value="ECO:0007669"/>
    <property type="project" value="TreeGrafter"/>
</dbReference>
<dbReference type="PANTHER" id="PTHR13994:SF13">
    <property type="entry name" value="FI03680P"/>
    <property type="match status" value="1"/>
</dbReference>
<reference evidence="3 4" key="1">
    <citation type="journal article" date="2013" name="ISME J.">
        <title>Comparative genomics of pathogenic lineages of Vibrio nigripulchritudo identifies virulence-associated traits.</title>
        <authorList>
            <person name="Goudenege D."/>
            <person name="Labreuche Y."/>
            <person name="Krin E."/>
            <person name="Ansquer D."/>
            <person name="Mangenot S."/>
            <person name="Calteau A."/>
            <person name="Medigue C."/>
            <person name="Mazel D."/>
            <person name="Polz M.F."/>
            <person name="Le Roux F."/>
        </authorList>
    </citation>
    <scope>NUCLEOTIDE SEQUENCE [LARGE SCALE GENOMIC DNA]</scope>
    <source>
        <strain evidence="3 4">SOn1</strain>
    </source>
</reference>
<feature type="domain" description="Nudix hydrolase" evidence="2">
    <location>
        <begin position="91"/>
        <end position="217"/>
    </location>
</feature>
<dbReference type="InterPro" id="IPR000086">
    <property type="entry name" value="NUDIX_hydrolase_dom"/>
</dbReference>
<dbReference type="Proteomes" id="UP000018211">
    <property type="component" value="Unassembled WGS sequence"/>
</dbReference>
<sequence length="401" mass="45159">MDFELDNFNGIILSAETVPHSNAAFACELSEVLGYATDNHKNLIWLTLPIEQSHLIGEATAQGFTFHNCEERTITLIHKPKLNTFVPFIPTHTVGAGALIQNDQQEILLIKEHGMQGYKLPGGHVELGEPIGKSVVREVWEETGVTAEFESILGITTKHPFQFGKSNMYIVCKLTATDETINIQDVDEIAEAKWVPVNEFLQDEINYPFNRQMVAALLNQDGLALVELAGNTGRHKKQETFFAQTSSAVHSPLSLNSEPSLNLMPVLQQLFIREDQSELIEQPEINADALNSEPFQNWLESKRGFTNQDVANTRWIKTCTGGYITEVMFHENGTLDEFRLFDRFQSQGTWQLKSGLLEVRITKGDNTYQFTIVGNQDQNIHSAVEHKNGELHSYLKFALVK</sequence>
<dbReference type="InterPro" id="IPR015797">
    <property type="entry name" value="NUDIX_hydrolase-like_dom_sf"/>
</dbReference>
<dbReference type="EMBL" id="CAOF01000166">
    <property type="protein sequence ID" value="CCO48934.1"/>
    <property type="molecule type" value="Genomic_DNA"/>
</dbReference>
<organism evidence="3 4">
    <name type="scientific">Vibrio nigripulchritudo SOn1</name>
    <dbReference type="NCBI Taxonomy" id="1238450"/>
    <lineage>
        <taxon>Bacteria</taxon>
        <taxon>Pseudomonadati</taxon>
        <taxon>Pseudomonadota</taxon>
        <taxon>Gammaproteobacteria</taxon>
        <taxon>Vibrionales</taxon>
        <taxon>Vibrionaceae</taxon>
        <taxon>Vibrio</taxon>
    </lineage>
</organism>
<dbReference type="InterPro" id="IPR040618">
    <property type="entry name" value="Pre-Nudix"/>
</dbReference>
<protein>
    <submittedName>
        <fullName evidence="3">NUDIX hydrolase</fullName>
    </submittedName>
</protein>
<accession>A0AAV2VW19</accession>
<comment type="caution">
    <text evidence="3">The sequence shown here is derived from an EMBL/GenBank/DDBJ whole genome shotgun (WGS) entry which is preliminary data.</text>
</comment>
<proteinExistence type="predicted"/>
<dbReference type="AlphaFoldDB" id="A0AAV2VW19"/>
<dbReference type="SUPFAM" id="SSF55811">
    <property type="entry name" value="Nudix"/>
    <property type="match status" value="1"/>
</dbReference>
<dbReference type="CDD" id="cd04670">
    <property type="entry name" value="NUDIX_ASFGF2_Nudt6"/>
    <property type="match status" value="1"/>
</dbReference>
<gene>
    <name evidence="3" type="ORF">VIBNISOn1_710034</name>
</gene>